<dbReference type="EMBL" id="JASPKY010000298">
    <property type="protein sequence ID" value="KAK9710073.1"/>
    <property type="molecule type" value="Genomic_DNA"/>
</dbReference>
<reference evidence="1 2" key="1">
    <citation type="journal article" date="2024" name="BMC Genomics">
        <title>De novo assembly and annotation of Popillia japonica's genome with initial clues to its potential as an invasive pest.</title>
        <authorList>
            <person name="Cucini C."/>
            <person name="Boschi S."/>
            <person name="Funari R."/>
            <person name="Cardaioli E."/>
            <person name="Iannotti N."/>
            <person name="Marturano G."/>
            <person name="Paoli F."/>
            <person name="Bruttini M."/>
            <person name="Carapelli A."/>
            <person name="Frati F."/>
            <person name="Nardi F."/>
        </authorList>
    </citation>
    <scope>NUCLEOTIDE SEQUENCE [LARGE SCALE GENOMIC DNA]</scope>
    <source>
        <strain evidence="1">DMR45628</strain>
    </source>
</reference>
<gene>
    <name evidence="1" type="ORF">QE152_g26224</name>
</gene>
<sequence>MSLAAGGVARSSVHNAATCQATYSVMFTQLYSHLFFPETDYSPGCAHHGEICNTLPVYAETNICRRVILQFKKFFFKENRQVSIYDAQLRLP</sequence>
<evidence type="ECO:0000313" key="1">
    <source>
        <dbReference type="EMBL" id="KAK9710073.1"/>
    </source>
</evidence>
<organism evidence="1 2">
    <name type="scientific">Popillia japonica</name>
    <name type="common">Japanese beetle</name>
    <dbReference type="NCBI Taxonomy" id="7064"/>
    <lineage>
        <taxon>Eukaryota</taxon>
        <taxon>Metazoa</taxon>
        <taxon>Ecdysozoa</taxon>
        <taxon>Arthropoda</taxon>
        <taxon>Hexapoda</taxon>
        <taxon>Insecta</taxon>
        <taxon>Pterygota</taxon>
        <taxon>Neoptera</taxon>
        <taxon>Endopterygota</taxon>
        <taxon>Coleoptera</taxon>
        <taxon>Polyphaga</taxon>
        <taxon>Scarabaeiformia</taxon>
        <taxon>Scarabaeidae</taxon>
        <taxon>Rutelinae</taxon>
        <taxon>Popillia</taxon>
    </lineage>
</organism>
<accession>A0AAW1JXF7</accession>
<dbReference type="Proteomes" id="UP001458880">
    <property type="component" value="Unassembled WGS sequence"/>
</dbReference>
<evidence type="ECO:0008006" key="3">
    <source>
        <dbReference type="Google" id="ProtNLM"/>
    </source>
</evidence>
<evidence type="ECO:0000313" key="2">
    <source>
        <dbReference type="Proteomes" id="UP001458880"/>
    </source>
</evidence>
<name>A0AAW1JXF7_POPJA</name>
<comment type="caution">
    <text evidence="1">The sequence shown here is derived from an EMBL/GenBank/DDBJ whole genome shotgun (WGS) entry which is preliminary data.</text>
</comment>
<keyword evidence="2" id="KW-1185">Reference proteome</keyword>
<dbReference type="AlphaFoldDB" id="A0AAW1JXF7"/>
<proteinExistence type="predicted"/>
<protein>
    <recommendedName>
        <fullName evidence="3">Secreted protein</fullName>
    </recommendedName>
</protein>